<sequence>MYTHRRLFCFLAVCANCITAGSIFTFPLFGPPLARGIGLTGAQTNALASASILGEYAAAVFWGSLADRKGPGAVSFCAAILYALGYGMMGWRYKVSVGMAERGELLPEGQWIWLCGYYFLAGCGTAASYFGAIIAATKSTPKRHSGLAIGVPCAIFGLSPLFLSALAPYFTVSSTSLASDDQTTGINDELDPGRWLLFLALTLFIVNGLSGFALGELPCEEHTGEERSKGERGRDSGFVASEENSVVDVERDGEGADESTALLGRRREATVADGKEEQSIAQWLRTPTFWLFGLVIFLSTGPCEMVMASLGGIVESLLGIRITTPSSTPTPSSSSLALLLTTLTHDSRALSLRRLHVQVLSISNTVSRLLIGLLSDWLSYAAEPIPEAELNEGWWGWWKRRFHRKPQVSRLAFLVAAGGILAAAYGYVAVGLSSTGGLWVLSVATGFSYGLIFTLSPAIVRVVYPLTAFGRNWGLLTWFSALGALLFTPLFGVLLDLAAKKQGSEVCYGRECYETVFVLSSLSCAMAAGIVGVLWKGWWRGLV</sequence>
<organism evidence="6 7">
    <name type="scientific">Leucosporidium creatinivorum</name>
    <dbReference type="NCBI Taxonomy" id="106004"/>
    <lineage>
        <taxon>Eukaryota</taxon>
        <taxon>Fungi</taxon>
        <taxon>Dikarya</taxon>
        <taxon>Basidiomycota</taxon>
        <taxon>Pucciniomycotina</taxon>
        <taxon>Microbotryomycetes</taxon>
        <taxon>Leucosporidiales</taxon>
        <taxon>Leucosporidium</taxon>
    </lineage>
</organism>
<name>A0A1Y2ERQ1_9BASI</name>
<dbReference type="InParanoid" id="A0A1Y2ERQ1"/>
<dbReference type="PANTHER" id="PTHR21576">
    <property type="entry name" value="UNCHARACTERIZED NODULIN-LIKE PROTEIN"/>
    <property type="match status" value="1"/>
</dbReference>
<dbReference type="OrthoDB" id="410267at2759"/>
<feature type="transmembrane region" description="Helical" evidence="5">
    <location>
        <begin position="475"/>
        <end position="495"/>
    </location>
</feature>
<feature type="transmembrane region" description="Helical" evidence="5">
    <location>
        <begin position="72"/>
        <end position="91"/>
    </location>
</feature>
<keyword evidence="4 5" id="KW-0472">Membrane</keyword>
<dbReference type="Proteomes" id="UP000193467">
    <property type="component" value="Unassembled WGS sequence"/>
</dbReference>
<dbReference type="AlphaFoldDB" id="A0A1Y2ERQ1"/>
<protein>
    <submittedName>
        <fullName evidence="6">Major facilitator superfamily domain-containing protein</fullName>
    </submittedName>
</protein>
<comment type="subcellular location">
    <subcellularLocation>
        <location evidence="1">Membrane</location>
        <topology evidence="1">Multi-pass membrane protein</topology>
    </subcellularLocation>
</comment>
<comment type="caution">
    <text evidence="6">The sequence shown here is derived from an EMBL/GenBank/DDBJ whole genome shotgun (WGS) entry which is preliminary data.</text>
</comment>
<feature type="transmembrane region" description="Helical" evidence="5">
    <location>
        <begin position="111"/>
        <end position="135"/>
    </location>
</feature>
<dbReference type="EMBL" id="MCGR01000042">
    <property type="protein sequence ID" value="ORY74270.1"/>
    <property type="molecule type" value="Genomic_DNA"/>
</dbReference>
<dbReference type="InterPro" id="IPR036259">
    <property type="entry name" value="MFS_trans_sf"/>
</dbReference>
<dbReference type="GO" id="GO:0000329">
    <property type="term" value="C:fungal-type vacuole membrane"/>
    <property type="evidence" value="ECO:0007669"/>
    <property type="project" value="TreeGrafter"/>
</dbReference>
<proteinExistence type="predicted"/>
<dbReference type="SUPFAM" id="SSF103473">
    <property type="entry name" value="MFS general substrate transporter"/>
    <property type="match status" value="1"/>
</dbReference>
<evidence type="ECO:0000313" key="6">
    <source>
        <dbReference type="EMBL" id="ORY74270.1"/>
    </source>
</evidence>
<keyword evidence="3 5" id="KW-1133">Transmembrane helix</keyword>
<accession>A0A1Y2ERQ1</accession>
<feature type="transmembrane region" description="Helical" evidence="5">
    <location>
        <begin position="515"/>
        <end position="535"/>
    </location>
</feature>
<evidence type="ECO:0000256" key="4">
    <source>
        <dbReference type="ARBA" id="ARBA00023136"/>
    </source>
</evidence>
<evidence type="ECO:0000313" key="7">
    <source>
        <dbReference type="Proteomes" id="UP000193467"/>
    </source>
</evidence>
<feature type="transmembrane region" description="Helical" evidence="5">
    <location>
        <begin position="411"/>
        <end position="432"/>
    </location>
</feature>
<dbReference type="Gene3D" id="1.20.1250.20">
    <property type="entry name" value="MFS general substrate transporter like domains"/>
    <property type="match status" value="2"/>
</dbReference>
<gene>
    <name evidence="6" type="ORF">BCR35DRAFT_306716</name>
</gene>
<dbReference type="PANTHER" id="PTHR21576:SF158">
    <property type="entry name" value="RIBOSOMAL RNA-PROCESSING PROTEIN 12-LIKE CONSERVED DOMAIN-CONTAINING PROTEIN"/>
    <property type="match status" value="1"/>
</dbReference>
<dbReference type="GO" id="GO:0022857">
    <property type="term" value="F:transmembrane transporter activity"/>
    <property type="evidence" value="ECO:0007669"/>
    <property type="project" value="InterPro"/>
</dbReference>
<evidence type="ECO:0000256" key="1">
    <source>
        <dbReference type="ARBA" id="ARBA00004141"/>
    </source>
</evidence>
<feature type="transmembrane region" description="Helical" evidence="5">
    <location>
        <begin position="147"/>
        <end position="170"/>
    </location>
</feature>
<feature type="transmembrane region" description="Helical" evidence="5">
    <location>
        <begin position="195"/>
        <end position="214"/>
    </location>
</feature>
<reference evidence="6 7" key="1">
    <citation type="submission" date="2016-07" db="EMBL/GenBank/DDBJ databases">
        <title>Pervasive Adenine N6-methylation of Active Genes in Fungi.</title>
        <authorList>
            <consortium name="DOE Joint Genome Institute"/>
            <person name="Mondo S.J."/>
            <person name="Dannebaum R.O."/>
            <person name="Kuo R.C."/>
            <person name="Labutti K."/>
            <person name="Haridas S."/>
            <person name="Kuo A."/>
            <person name="Salamov A."/>
            <person name="Ahrendt S.R."/>
            <person name="Lipzen A."/>
            <person name="Sullivan W."/>
            <person name="Andreopoulos W.B."/>
            <person name="Clum A."/>
            <person name="Lindquist E."/>
            <person name="Daum C."/>
            <person name="Ramamoorthy G.K."/>
            <person name="Gryganskyi A."/>
            <person name="Culley D."/>
            <person name="Magnuson J.K."/>
            <person name="James T.Y."/>
            <person name="O'Malley M.A."/>
            <person name="Stajich J.E."/>
            <person name="Spatafora J.W."/>
            <person name="Visel A."/>
            <person name="Grigoriev I.V."/>
        </authorList>
    </citation>
    <scope>NUCLEOTIDE SEQUENCE [LARGE SCALE GENOMIC DNA]</scope>
    <source>
        <strain evidence="6 7">62-1032</strain>
    </source>
</reference>
<dbReference type="InterPro" id="IPR011701">
    <property type="entry name" value="MFS"/>
</dbReference>
<feature type="transmembrane region" description="Helical" evidence="5">
    <location>
        <begin position="46"/>
        <end position="65"/>
    </location>
</feature>
<keyword evidence="2 5" id="KW-0812">Transmembrane</keyword>
<evidence type="ECO:0000256" key="2">
    <source>
        <dbReference type="ARBA" id="ARBA00022692"/>
    </source>
</evidence>
<evidence type="ECO:0000256" key="5">
    <source>
        <dbReference type="SAM" id="Phobius"/>
    </source>
</evidence>
<evidence type="ECO:0000256" key="3">
    <source>
        <dbReference type="ARBA" id="ARBA00022989"/>
    </source>
</evidence>
<feature type="transmembrane region" description="Helical" evidence="5">
    <location>
        <begin position="438"/>
        <end position="463"/>
    </location>
</feature>
<dbReference type="Pfam" id="PF07690">
    <property type="entry name" value="MFS_1"/>
    <property type="match status" value="1"/>
</dbReference>
<keyword evidence="7" id="KW-1185">Reference proteome</keyword>